<name>A0A165QRK6_9AGAM</name>
<protein>
    <submittedName>
        <fullName evidence="1">Terpenoid synthase</fullName>
    </submittedName>
</protein>
<dbReference type="InParanoid" id="A0A165QRK6"/>
<dbReference type="EMBL" id="KV425592">
    <property type="protein sequence ID" value="KZT22780.1"/>
    <property type="molecule type" value="Genomic_DNA"/>
</dbReference>
<dbReference type="AlphaFoldDB" id="A0A165QRK6"/>
<evidence type="ECO:0000313" key="1">
    <source>
        <dbReference type="EMBL" id="KZT22780.1"/>
    </source>
</evidence>
<dbReference type="Pfam" id="PF19086">
    <property type="entry name" value="Terpene_syn_C_2"/>
    <property type="match status" value="1"/>
</dbReference>
<proteinExistence type="predicted"/>
<dbReference type="Proteomes" id="UP000076761">
    <property type="component" value="Unassembled WGS sequence"/>
</dbReference>
<dbReference type="SUPFAM" id="SSF48576">
    <property type="entry name" value="Terpenoid synthases"/>
    <property type="match status" value="1"/>
</dbReference>
<reference evidence="1 2" key="1">
    <citation type="journal article" date="2016" name="Mol. Biol. Evol.">
        <title>Comparative Genomics of Early-Diverging Mushroom-Forming Fungi Provides Insights into the Origins of Lignocellulose Decay Capabilities.</title>
        <authorList>
            <person name="Nagy L.G."/>
            <person name="Riley R."/>
            <person name="Tritt A."/>
            <person name="Adam C."/>
            <person name="Daum C."/>
            <person name="Floudas D."/>
            <person name="Sun H."/>
            <person name="Yadav J.S."/>
            <person name="Pangilinan J."/>
            <person name="Larsson K.H."/>
            <person name="Matsuura K."/>
            <person name="Barry K."/>
            <person name="Labutti K."/>
            <person name="Kuo R."/>
            <person name="Ohm R.A."/>
            <person name="Bhattacharya S.S."/>
            <person name="Shirouzu T."/>
            <person name="Yoshinaga Y."/>
            <person name="Martin F.M."/>
            <person name="Grigoriev I.V."/>
            <person name="Hibbett D.S."/>
        </authorList>
    </citation>
    <scope>NUCLEOTIDE SEQUENCE [LARGE SCALE GENOMIC DNA]</scope>
    <source>
        <strain evidence="1 2">HHB14362 ss-1</strain>
    </source>
</reference>
<dbReference type="OrthoDB" id="6486656at2759"/>
<keyword evidence="2" id="KW-1185">Reference proteome</keyword>
<dbReference type="Gene3D" id="1.10.600.10">
    <property type="entry name" value="Farnesyl Diphosphate Synthase"/>
    <property type="match status" value="1"/>
</dbReference>
<sequence length="309" mass="34922">MSQPTFRLPDGQANWPWGRQLNPHYPVVKAEERARAACDLMNLFFLFDELSDVAGEGEVREQANAILYALQNPFRFDESDDSILGEAAHQFARRAIKTLTPASFDTHVEAMIQQAKDRACGYSNRQTVESYMSVGRGTIGAKPAFVFLEGDEDIPAWIIAHPFIEELETCIMDMLIMSNASVSRIARSMQDIYSYNVKQARGDDGHNIVGVVMSEQTCDLHAAMAWVESQYLDAVKRFLKTKEKLPCWGTDADPQVAAYIDGLANWARAGDQWCFETERYFGKRRLEIQNTRRVEMLPKVTDSPGVDHV</sequence>
<dbReference type="InterPro" id="IPR008949">
    <property type="entry name" value="Isoprenoid_synthase_dom_sf"/>
</dbReference>
<gene>
    <name evidence="1" type="ORF">NEOLEDRAFT_1157631</name>
</gene>
<accession>A0A165QRK6</accession>
<organism evidence="1 2">
    <name type="scientific">Neolentinus lepideus HHB14362 ss-1</name>
    <dbReference type="NCBI Taxonomy" id="1314782"/>
    <lineage>
        <taxon>Eukaryota</taxon>
        <taxon>Fungi</taxon>
        <taxon>Dikarya</taxon>
        <taxon>Basidiomycota</taxon>
        <taxon>Agaricomycotina</taxon>
        <taxon>Agaricomycetes</taxon>
        <taxon>Gloeophyllales</taxon>
        <taxon>Gloeophyllaceae</taxon>
        <taxon>Neolentinus</taxon>
    </lineage>
</organism>
<evidence type="ECO:0000313" key="2">
    <source>
        <dbReference type="Proteomes" id="UP000076761"/>
    </source>
</evidence>